<gene>
    <name evidence="1" type="ORF">OH76DRAFT_1005916</name>
</gene>
<reference evidence="1 2" key="1">
    <citation type="journal article" date="2018" name="Biotechnol. Biofuels">
        <title>Integrative visual omics of the white-rot fungus Polyporus brumalis exposes the biotechnological potential of its oxidative enzymes for delignifying raw plant biomass.</title>
        <authorList>
            <person name="Miyauchi S."/>
            <person name="Rancon A."/>
            <person name="Drula E."/>
            <person name="Hage H."/>
            <person name="Chaduli D."/>
            <person name="Favel A."/>
            <person name="Grisel S."/>
            <person name="Henrissat B."/>
            <person name="Herpoel-Gimbert I."/>
            <person name="Ruiz-Duenas F.J."/>
            <person name="Chevret D."/>
            <person name="Hainaut M."/>
            <person name="Lin J."/>
            <person name="Wang M."/>
            <person name="Pangilinan J."/>
            <person name="Lipzen A."/>
            <person name="Lesage-Meessen L."/>
            <person name="Navarro D."/>
            <person name="Riley R."/>
            <person name="Grigoriev I.V."/>
            <person name="Zhou S."/>
            <person name="Raouche S."/>
            <person name="Rosso M.N."/>
        </authorList>
    </citation>
    <scope>NUCLEOTIDE SEQUENCE [LARGE SCALE GENOMIC DNA]</scope>
    <source>
        <strain evidence="1 2">BRFM 1820</strain>
    </source>
</reference>
<dbReference type="Proteomes" id="UP000256964">
    <property type="component" value="Unassembled WGS sequence"/>
</dbReference>
<keyword evidence="2" id="KW-1185">Reference proteome</keyword>
<dbReference type="EMBL" id="KZ857438">
    <property type="protein sequence ID" value="RDX45388.1"/>
    <property type="molecule type" value="Genomic_DNA"/>
</dbReference>
<protein>
    <submittedName>
        <fullName evidence="1">Uncharacterized protein</fullName>
    </submittedName>
</protein>
<evidence type="ECO:0000313" key="2">
    <source>
        <dbReference type="Proteomes" id="UP000256964"/>
    </source>
</evidence>
<evidence type="ECO:0000313" key="1">
    <source>
        <dbReference type="EMBL" id="RDX45388.1"/>
    </source>
</evidence>
<proteinExistence type="predicted"/>
<dbReference type="AlphaFoldDB" id="A0A371CYN0"/>
<name>A0A371CYN0_9APHY</name>
<organism evidence="1 2">
    <name type="scientific">Lentinus brumalis</name>
    <dbReference type="NCBI Taxonomy" id="2498619"/>
    <lineage>
        <taxon>Eukaryota</taxon>
        <taxon>Fungi</taxon>
        <taxon>Dikarya</taxon>
        <taxon>Basidiomycota</taxon>
        <taxon>Agaricomycotina</taxon>
        <taxon>Agaricomycetes</taxon>
        <taxon>Polyporales</taxon>
        <taxon>Polyporaceae</taxon>
        <taxon>Lentinus</taxon>
    </lineage>
</organism>
<sequence>MRQKTTCSNTSTPRDVSGVLSGGWERKRGIGCSGFKWTKLSVVFSIWIVVLCHSGGRGFGLLFLSPTSLVHTQVPRTDVTPQIILHQSSKSKSRKWTDAAMVKTTVLDCARDAHQRAVKAPPPFHSPPYPLSPSPPFHSSRPADHPLCLPSPCMQISIDVSALWRCVSGCPSHSGG</sequence>
<accession>A0A371CYN0</accession>